<name>A0A7D5D5R1_9PSED</name>
<dbReference type="KEGG" id="pez:HWQ56_06045"/>
<dbReference type="Proteomes" id="UP000509568">
    <property type="component" value="Chromosome"/>
</dbReference>
<reference evidence="1 2" key="1">
    <citation type="submission" date="2020-06" db="EMBL/GenBank/DDBJ databases">
        <title>Pseudomonas eucalypticola sp. nov., an endophyte of Eucalyptus dunnii leaves with biocontrol ability of eucalyptus leaf blight.</title>
        <authorList>
            <person name="Liu Y."/>
            <person name="Song Z."/>
            <person name="Zeng H."/>
            <person name="Lu M."/>
            <person name="Wang X."/>
            <person name="Lian X."/>
            <person name="Zhang Q."/>
        </authorList>
    </citation>
    <scope>NUCLEOTIDE SEQUENCE [LARGE SCALE GENOMIC DNA]</scope>
    <source>
        <strain evidence="1 2">NP-1</strain>
    </source>
</reference>
<accession>A0A7D5D5R1</accession>
<evidence type="ECO:0000313" key="1">
    <source>
        <dbReference type="EMBL" id="QKZ03372.1"/>
    </source>
</evidence>
<dbReference type="EMBL" id="CP056030">
    <property type="protein sequence ID" value="QKZ03372.1"/>
    <property type="molecule type" value="Genomic_DNA"/>
</dbReference>
<dbReference type="AlphaFoldDB" id="A0A7D5D5R1"/>
<evidence type="ECO:0000313" key="2">
    <source>
        <dbReference type="Proteomes" id="UP000509568"/>
    </source>
</evidence>
<proteinExistence type="predicted"/>
<dbReference type="RefSeq" id="WP_176570024.1">
    <property type="nucleotide sequence ID" value="NZ_CP056030.1"/>
</dbReference>
<gene>
    <name evidence="1" type="ORF">HWQ56_06045</name>
</gene>
<sequence>MTGHVVFDQNFGGCGDIYLYWRDVRAPAVEGDAPKRTGQPGYVCASIYDGSGWCKLHLGRLMPCEYRSCQRATQRNKVTDCVKGMVQSWRGEWADYSEDSQGFRLSALELP</sequence>
<keyword evidence="2" id="KW-1185">Reference proteome</keyword>
<organism evidence="1 2">
    <name type="scientific">Pseudomonas eucalypticola</name>
    <dbReference type="NCBI Taxonomy" id="2599595"/>
    <lineage>
        <taxon>Bacteria</taxon>
        <taxon>Pseudomonadati</taxon>
        <taxon>Pseudomonadota</taxon>
        <taxon>Gammaproteobacteria</taxon>
        <taxon>Pseudomonadales</taxon>
        <taxon>Pseudomonadaceae</taxon>
        <taxon>Pseudomonas</taxon>
    </lineage>
</organism>
<protein>
    <submittedName>
        <fullName evidence="1">Uncharacterized protein</fullName>
    </submittedName>
</protein>